<gene>
    <name evidence="2" type="ORF">I532_24652</name>
</gene>
<dbReference type="AlphaFoldDB" id="M8DSX6"/>
<dbReference type="STRING" id="1300222.I532_24652"/>
<keyword evidence="3" id="KW-1185">Reference proteome</keyword>
<feature type="region of interest" description="Disordered" evidence="1">
    <location>
        <begin position="1"/>
        <end position="33"/>
    </location>
</feature>
<dbReference type="OrthoDB" id="309035at2"/>
<comment type="caution">
    <text evidence="2">The sequence shown here is derived from an EMBL/GenBank/DDBJ whole genome shotgun (WGS) entry which is preliminary data.</text>
</comment>
<accession>M8DSX6</accession>
<dbReference type="RefSeq" id="WP_003392968.1">
    <property type="nucleotide sequence ID" value="NZ_APBN01000023.1"/>
</dbReference>
<reference evidence="2 3" key="1">
    <citation type="submission" date="2013-03" db="EMBL/GenBank/DDBJ databases">
        <title>Assembly of a new bacterial strain Brevibacillus borstelensis AK1.</title>
        <authorList>
            <person name="Rajan I."/>
            <person name="PoliReddy D."/>
            <person name="Sugumar T."/>
            <person name="Rathinam K."/>
            <person name="Alqarawi S."/>
            <person name="Khalil A.B."/>
            <person name="Sivakumar N."/>
        </authorList>
    </citation>
    <scope>NUCLEOTIDE SEQUENCE [LARGE SCALE GENOMIC DNA]</scope>
    <source>
        <strain evidence="2 3">AK1</strain>
    </source>
</reference>
<sequence length="256" mass="29079">MSTIHPHSASIRQPQVSATVETEAPEHSTGTNPIRIEYMKRREAFYKASKALDVAFKTKNREYIDQKWADFQKAESELGAMERDMSIRHHIADFFQKTPAVVSKPERSAVKDVQPSLPTQQQVSAVVNQNPRLIDQSQVRSIVRDSLNQLLSIEHRIDKMENQGLLGRLWGGVTGANQREMLALMRDLTYAQQTTIKLVLTLAMQHAQNVEVINEILDELDKAKGVHTRTASHIQLLYDQVVLIKEMQNKQPTSNC</sequence>
<dbReference type="EMBL" id="APBN01000023">
    <property type="protein sequence ID" value="EMT50036.1"/>
    <property type="molecule type" value="Genomic_DNA"/>
</dbReference>
<dbReference type="Proteomes" id="UP000012081">
    <property type="component" value="Unassembled WGS sequence"/>
</dbReference>
<feature type="compositionally biased region" description="Polar residues" evidence="1">
    <location>
        <begin position="1"/>
        <end position="20"/>
    </location>
</feature>
<evidence type="ECO:0000313" key="3">
    <source>
        <dbReference type="Proteomes" id="UP000012081"/>
    </source>
</evidence>
<proteinExistence type="predicted"/>
<organism evidence="2 3">
    <name type="scientific">Brevibacillus borstelensis AK1</name>
    <dbReference type="NCBI Taxonomy" id="1300222"/>
    <lineage>
        <taxon>Bacteria</taxon>
        <taxon>Bacillati</taxon>
        <taxon>Bacillota</taxon>
        <taxon>Bacilli</taxon>
        <taxon>Bacillales</taxon>
        <taxon>Paenibacillaceae</taxon>
        <taxon>Brevibacillus</taxon>
    </lineage>
</organism>
<protein>
    <submittedName>
        <fullName evidence="2">Uncharacterized protein</fullName>
    </submittedName>
</protein>
<evidence type="ECO:0000313" key="2">
    <source>
        <dbReference type="EMBL" id="EMT50036.1"/>
    </source>
</evidence>
<name>M8DSX6_9BACL</name>
<evidence type="ECO:0000256" key="1">
    <source>
        <dbReference type="SAM" id="MobiDB-lite"/>
    </source>
</evidence>